<dbReference type="SUPFAM" id="SSF50978">
    <property type="entry name" value="WD40 repeat-like"/>
    <property type="match status" value="1"/>
</dbReference>
<keyword evidence="2" id="KW-0812">Transmembrane</keyword>
<feature type="region of interest" description="Disordered" evidence="1">
    <location>
        <begin position="1"/>
        <end position="20"/>
    </location>
</feature>
<feature type="transmembrane region" description="Helical" evidence="2">
    <location>
        <begin position="88"/>
        <end position="111"/>
    </location>
</feature>
<proteinExistence type="predicted"/>
<protein>
    <submittedName>
        <fullName evidence="3">Myosin-9</fullName>
    </submittedName>
</protein>
<accession>A0A830BT70</accession>
<evidence type="ECO:0000256" key="1">
    <source>
        <dbReference type="SAM" id="MobiDB-lite"/>
    </source>
</evidence>
<dbReference type="InterPro" id="IPR052072">
    <property type="entry name" value="Vascular_dev_regulator"/>
</dbReference>
<dbReference type="EMBL" id="BMAC01000205">
    <property type="protein sequence ID" value="GFP89986.1"/>
    <property type="molecule type" value="Genomic_DNA"/>
</dbReference>
<dbReference type="InterPro" id="IPR015943">
    <property type="entry name" value="WD40/YVTN_repeat-like_dom_sf"/>
</dbReference>
<evidence type="ECO:0000256" key="2">
    <source>
        <dbReference type="SAM" id="Phobius"/>
    </source>
</evidence>
<evidence type="ECO:0000313" key="3">
    <source>
        <dbReference type="EMBL" id="GFP89986.1"/>
    </source>
</evidence>
<evidence type="ECO:0000313" key="4">
    <source>
        <dbReference type="Proteomes" id="UP000653305"/>
    </source>
</evidence>
<sequence>MAETFPVKPKLKPTSRKTTLTPNPNLTGTVHVFNSRTRDHLRCLKGHNAAARLVRYPRFNDKLHLFSGGDDSVVKYWDVSIEKCCVRVYSVAISDMIMFGILIFVCAGIAWDELKHIRQAIRFLVLSIQELYRISTMYWDEKYGTHSLSPDVIANMRVLMTEDSNNDVSSSFLLDDDSSIPFSVDDLSKSMDRFDISDIEPPPLIRENLGLAFYYHKLTVHVYGSQRNITIRE</sequence>
<keyword evidence="4" id="KW-1185">Reference proteome</keyword>
<dbReference type="PANTHER" id="PTHR16027">
    <property type="entry name" value="DILUTE DOMAIN-CONTAINING PROTEIN YPR089W"/>
    <property type="match status" value="1"/>
</dbReference>
<organism evidence="3 4">
    <name type="scientific">Phtheirospermum japonicum</name>
    <dbReference type="NCBI Taxonomy" id="374723"/>
    <lineage>
        <taxon>Eukaryota</taxon>
        <taxon>Viridiplantae</taxon>
        <taxon>Streptophyta</taxon>
        <taxon>Embryophyta</taxon>
        <taxon>Tracheophyta</taxon>
        <taxon>Spermatophyta</taxon>
        <taxon>Magnoliopsida</taxon>
        <taxon>eudicotyledons</taxon>
        <taxon>Gunneridae</taxon>
        <taxon>Pentapetalae</taxon>
        <taxon>asterids</taxon>
        <taxon>lamiids</taxon>
        <taxon>Lamiales</taxon>
        <taxon>Orobanchaceae</taxon>
        <taxon>Orobanchaceae incertae sedis</taxon>
        <taxon>Phtheirospermum</taxon>
    </lineage>
</organism>
<reference evidence="3" key="1">
    <citation type="submission" date="2020-07" db="EMBL/GenBank/DDBJ databases">
        <title>Ethylene signaling mediates host invasion by parasitic plants.</title>
        <authorList>
            <person name="Yoshida S."/>
        </authorList>
    </citation>
    <scope>NUCLEOTIDE SEQUENCE</scope>
    <source>
        <strain evidence="3">Okayama</strain>
    </source>
</reference>
<dbReference type="InterPro" id="IPR036322">
    <property type="entry name" value="WD40_repeat_dom_sf"/>
</dbReference>
<dbReference type="Proteomes" id="UP000653305">
    <property type="component" value="Unassembled WGS sequence"/>
</dbReference>
<keyword evidence="2" id="KW-1133">Transmembrane helix</keyword>
<dbReference type="PANTHER" id="PTHR16027:SF6">
    <property type="entry name" value="DILUTE DOMAIN-CONTAINING PROTEIN"/>
    <property type="match status" value="1"/>
</dbReference>
<comment type="caution">
    <text evidence="3">The sequence shown here is derived from an EMBL/GenBank/DDBJ whole genome shotgun (WGS) entry which is preliminary data.</text>
</comment>
<keyword evidence="2" id="KW-0472">Membrane</keyword>
<dbReference type="AlphaFoldDB" id="A0A830BT70"/>
<dbReference type="OrthoDB" id="6108017at2759"/>
<dbReference type="Gene3D" id="2.130.10.10">
    <property type="entry name" value="YVTN repeat-like/Quinoprotein amine dehydrogenase"/>
    <property type="match status" value="1"/>
</dbReference>
<name>A0A830BT70_9LAMI</name>
<gene>
    <name evidence="3" type="ORF">PHJA_001142400</name>
</gene>